<keyword evidence="2 4" id="KW-0808">Transferase</keyword>
<organism evidence="5 6">
    <name type="scientific">Streptococcus zalophi</name>
    <dbReference type="NCBI Taxonomy" id="640031"/>
    <lineage>
        <taxon>Bacteria</taxon>
        <taxon>Bacillati</taxon>
        <taxon>Bacillota</taxon>
        <taxon>Bacilli</taxon>
        <taxon>Lactobacillales</taxon>
        <taxon>Streptococcaceae</taxon>
        <taxon>Streptococcus</taxon>
    </lineage>
</organism>
<dbReference type="Proteomes" id="UP000644875">
    <property type="component" value="Unassembled WGS sequence"/>
</dbReference>
<dbReference type="RefSeq" id="WP_199567056.1">
    <property type="nucleotide sequence ID" value="NZ_JAENBP010000001.1"/>
</dbReference>
<dbReference type="PANTHER" id="PTHR21599:SF0">
    <property type="entry name" value="GLYCERATE KINASE"/>
    <property type="match status" value="1"/>
</dbReference>
<evidence type="ECO:0000313" key="5">
    <source>
        <dbReference type="EMBL" id="MBJ8349125.1"/>
    </source>
</evidence>
<dbReference type="InterPro" id="IPR018197">
    <property type="entry name" value="Glycerate_kinase_RE-like"/>
</dbReference>
<evidence type="ECO:0000256" key="4">
    <source>
        <dbReference type="PIRNR" id="PIRNR006078"/>
    </source>
</evidence>
<dbReference type="AlphaFoldDB" id="A0A934UCV6"/>
<name>A0A934UCV6_9STRE</name>
<keyword evidence="3 4" id="KW-0418">Kinase</keyword>
<accession>A0A934UCV6</accession>
<reference evidence="5 6" key="1">
    <citation type="journal article" date="2021" name="Int. J. Syst. Evol. Microbiol.">
        <title>Streptococcus vicugnae sp. nov., isolated from faeces of alpacas (Vicugna pacos) and cattle (Bos taurus), Streptococcus zalophi sp. nov., and Streptococcus pacificus sp. nov., isolated from respiratory tract of California sea lions (Zalophus californianus).</title>
        <authorList>
            <person name="Volokhov D.V."/>
            <person name="Zagorodnyaya T.A."/>
            <person name="Shen Z."/>
            <person name="Blom J."/>
            <person name="Furtak V.A."/>
            <person name="Eisenberg T."/>
            <person name="Fan P."/>
            <person name="Jeong K.C."/>
            <person name="Gao Y."/>
            <person name="Zhang S."/>
            <person name="Amselle M."/>
        </authorList>
    </citation>
    <scope>NUCLEOTIDE SEQUENCE [LARGE SCALE GENOMIC DNA]</scope>
    <source>
        <strain evidence="6">CSL7508-lung</strain>
    </source>
</reference>
<keyword evidence="6" id="KW-1185">Reference proteome</keyword>
<dbReference type="EMBL" id="JAENBP010000001">
    <property type="protein sequence ID" value="MBJ8349125.1"/>
    <property type="molecule type" value="Genomic_DNA"/>
</dbReference>
<comment type="similarity">
    <text evidence="1 4">Belongs to the glycerate kinase type-1 family.</text>
</comment>
<dbReference type="GO" id="GO:0031388">
    <property type="term" value="P:organic acid phosphorylation"/>
    <property type="evidence" value="ECO:0007669"/>
    <property type="project" value="UniProtKB-UniRule"/>
</dbReference>
<sequence length="350" mass="37022">MKIVVAIDSFKGSASSRELNEEVKKAIVSVLPDAEVTTFEIADGGEGTISAIKAGLGGVFVPVSTVDLMGNPITANYLITSNIAIIEVAEVVGIDKITPSKETFQQASTYGLASLFKDAMEKGVKEIILTLGGTGTSDGGIGLLEGLGGDIDHLPSLNKVKITALADVNNVYAGPEGYARVFGKQKGGTPDLINKIDEQAQDIVEKVRSKYDIDLQKIPGTGASGGLGGAVVLLGGTIESGFYKIAHLLNIESQIKTCDLIITGEGRMDHQTSNGKVPFGMAMMAKKHKIPIIAFCGAIGDDLGIIEELLLASYSIQKETLPLNEAMKKEKTLSNINRLTKNVIRTRFLS</sequence>
<dbReference type="PIRSF" id="PIRSF006078">
    <property type="entry name" value="GlxK"/>
    <property type="match status" value="1"/>
</dbReference>
<evidence type="ECO:0000313" key="6">
    <source>
        <dbReference type="Proteomes" id="UP000644875"/>
    </source>
</evidence>
<dbReference type="PANTHER" id="PTHR21599">
    <property type="entry name" value="GLYCERATE KINASE"/>
    <property type="match status" value="1"/>
</dbReference>
<dbReference type="InterPro" id="IPR004381">
    <property type="entry name" value="Glycerate_kinase"/>
</dbReference>
<dbReference type="Gene3D" id="3.90.1510.10">
    <property type="entry name" value="Glycerate kinase, domain 2"/>
    <property type="match status" value="2"/>
</dbReference>
<protein>
    <submittedName>
        <fullName evidence="5">Glycerate kinase</fullName>
    </submittedName>
</protein>
<gene>
    <name evidence="5" type="ORF">JHK64_00585</name>
</gene>
<proteinExistence type="inferred from homology"/>
<comment type="caution">
    <text evidence="5">The sequence shown here is derived from an EMBL/GenBank/DDBJ whole genome shotgun (WGS) entry which is preliminary data.</text>
</comment>
<evidence type="ECO:0000256" key="3">
    <source>
        <dbReference type="ARBA" id="ARBA00022777"/>
    </source>
</evidence>
<dbReference type="SUPFAM" id="SSF110738">
    <property type="entry name" value="Glycerate kinase I"/>
    <property type="match status" value="1"/>
</dbReference>
<dbReference type="Gene3D" id="3.40.50.10350">
    <property type="entry name" value="Glycerate kinase, domain 1"/>
    <property type="match status" value="2"/>
</dbReference>
<dbReference type="InterPro" id="IPR036129">
    <property type="entry name" value="Glycerate_kinase_sf"/>
</dbReference>
<dbReference type="Pfam" id="PF02595">
    <property type="entry name" value="Gly_kinase"/>
    <property type="match status" value="2"/>
</dbReference>
<dbReference type="GO" id="GO:0008887">
    <property type="term" value="F:glycerate kinase activity"/>
    <property type="evidence" value="ECO:0007669"/>
    <property type="project" value="UniProtKB-UniRule"/>
</dbReference>
<evidence type="ECO:0000256" key="2">
    <source>
        <dbReference type="ARBA" id="ARBA00022679"/>
    </source>
</evidence>
<dbReference type="InterPro" id="IPR018193">
    <property type="entry name" value="Glyc_kinase_flavodox-like_fold"/>
</dbReference>
<dbReference type="NCBIfam" id="TIGR00045">
    <property type="entry name" value="glycerate kinase"/>
    <property type="match status" value="1"/>
</dbReference>
<evidence type="ECO:0000256" key="1">
    <source>
        <dbReference type="ARBA" id="ARBA00006284"/>
    </source>
</evidence>